<evidence type="ECO:0000256" key="1">
    <source>
        <dbReference type="ARBA" id="ARBA00001917"/>
    </source>
</evidence>
<gene>
    <name evidence="6" type="ORF">MNBD_BACTEROID04-1270</name>
</gene>
<evidence type="ECO:0000256" key="3">
    <source>
        <dbReference type="ARBA" id="ARBA00022643"/>
    </source>
</evidence>
<proteinExistence type="inferred from homology"/>
<dbReference type="GO" id="GO:0010181">
    <property type="term" value="F:FMN binding"/>
    <property type="evidence" value="ECO:0007669"/>
    <property type="project" value="InterPro"/>
</dbReference>
<comment type="similarity">
    <text evidence="4">Belongs to the flavoredoxin family.</text>
</comment>
<evidence type="ECO:0000259" key="5">
    <source>
        <dbReference type="SMART" id="SM00903"/>
    </source>
</evidence>
<dbReference type="EMBL" id="UOER01000342">
    <property type="protein sequence ID" value="VAW25263.1"/>
    <property type="molecule type" value="Genomic_DNA"/>
</dbReference>
<name>A0A3B0UA73_9ZZZZ</name>
<dbReference type="InterPro" id="IPR012349">
    <property type="entry name" value="Split_barrel_FMN-bd"/>
</dbReference>
<dbReference type="SUPFAM" id="SSF50475">
    <property type="entry name" value="FMN-binding split barrel"/>
    <property type="match status" value="1"/>
</dbReference>
<dbReference type="InterPro" id="IPR002563">
    <property type="entry name" value="Flavin_Rdtase-like_dom"/>
</dbReference>
<keyword evidence="3" id="KW-0288">FMN</keyword>
<accession>A0A3B0UA73</accession>
<comment type="cofactor">
    <cofactor evidence="1">
        <name>FMN</name>
        <dbReference type="ChEBI" id="CHEBI:58210"/>
    </cofactor>
</comment>
<evidence type="ECO:0000313" key="6">
    <source>
        <dbReference type="EMBL" id="VAW25263.1"/>
    </source>
</evidence>
<sequence length="286" mass="31648">MLSINPKDIAIEKLHSYLLSAIAPRPIALASTINASGKPNLSPFSFFNVFSANPPILIFSPARRVRNNTIKHTLENVKEIREVVINMVNFDIVQQMSLSSTEYPESINEFEKAGFTMVASEKVKPFRVGESPIQFECKVKDIIELGTEGGAGNLIICEVVKLHIKEAFLDSKGDINQQKLDLIARAGGSLYSRAKEGFFEIPKPLKILGIGVDSIPFEIKNSTVLTGNDLGMLGNIEAIPSKKDVDKFAKEHSKIIGYNSVKKHTFAKTFLEKNDVVSAWKVLLMK</sequence>
<protein>
    <recommendedName>
        <fullName evidence="5">Flavin reductase like domain-containing protein</fullName>
    </recommendedName>
</protein>
<dbReference type="AlphaFoldDB" id="A0A3B0UA73"/>
<evidence type="ECO:0000256" key="2">
    <source>
        <dbReference type="ARBA" id="ARBA00022630"/>
    </source>
</evidence>
<dbReference type="PANTHER" id="PTHR33798:SF5">
    <property type="entry name" value="FLAVIN REDUCTASE LIKE DOMAIN-CONTAINING PROTEIN"/>
    <property type="match status" value="1"/>
</dbReference>
<dbReference type="PANTHER" id="PTHR33798">
    <property type="entry name" value="FLAVOPROTEIN OXYGENASE"/>
    <property type="match status" value="1"/>
</dbReference>
<organism evidence="6">
    <name type="scientific">hydrothermal vent metagenome</name>
    <dbReference type="NCBI Taxonomy" id="652676"/>
    <lineage>
        <taxon>unclassified sequences</taxon>
        <taxon>metagenomes</taxon>
        <taxon>ecological metagenomes</taxon>
    </lineage>
</organism>
<evidence type="ECO:0000256" key="4">
    <source>
        <dbReference type="ARBA" id="ARBA00038054"/>
    </source>
</evidence>
<feature type="domain" description="Flavin reductase like" evidence="5">
    <location>
        <begin position="20"/>
        <end position="174"/>
    </location>
</feature>
<dbReference type="Gene3D" id="2.30.110.10">
    <property type="entry name" value="Electron Transport, Fmn-binding Protein, Chain A"/>
    <property type="match status" value="1"/>
</dbReference>
<reference evidence="6" key="1">
    <citation type="submission" date="2018-06" db="EMBL/GenBank/DDBJ databases">
        <authorList>
            <person name="Zhirakovskaya E."/>
        </authorList>
    </citation>
    <scope>NUCLEOTIDE SEQUENCE</scope>
</reference>
<dbReference type="SMART" id="SM00903">
    <property type="entry name" value="Flavin_Reduct"/>
    <property type="match status" value="1"/>
</dbReference>
<dbReference type="Pfam" id="PF01613">
    <property type="entry name" value="Flavin_Reduct"/>
    <property type="match status" value="1"/>
</dbReference>
<keyword evidence="2" id="KW-0285">Flavoprotein</keyword>